<keyword evidence="3" id="KW-0808">Transferase</keyword>
<proteinExistence type="inferred from homology"/>
<dbReference type="GO" id="GO:0032889">
    <property type="term" value="P:regulation of vacuole fusion, non-autophagic"/>
    <property type="evidence" value="ECO:0007669"/>
    <property type="project" value="TreeGrafter"/>
</dbReference>
<dbReference type="SUPFAM" id="SSF56112">
    <property type="entry name" value="Protein kinase-like (PK-like)"/>
    <property type="match status" value="1"/>
</dbReference>
<dbReference type="GO" id="GO:0005773">
    <property type="term" value="C:vacuole"/>
    <property type="evidence" value="ECO:0007669"/>
    <property type="project" value="GOC"/>
</dbReference>
<dbReference type="PROSITE" id="PS00107">
    <property type="entry name" value="PROTEIN_KINASE_ATP"/>
    <property type="match status" value="1"/>
</dbReference>
<dbReference type="PROSITE" id="PS00108">
    <property type="entry name" value="PROTEIN_KINASE_ST"/>
    <property type="match status" value="1"/>
</dbReference>
<comment type="catalytic activity">
    <reaction evidence="8">
        <text>L-seryl-[protein] + ATP = O-phospho-L-seryl-[protein] + ADP + H(+)</text>
        <dbReference type="Rhea" id="RHEA:17989"/>
        <dbReference type="Rhea" id="RHEA-COMP:9863"/>
        <dbReference type="Rhea" id="RHEA-COMP:11604"/>
        <dbReference type="ChEBI" id="CHEBI:15378"/>
        <dbReference type="ChEBI" id="CHEBI:29999"/>
        <dbReference type="ChEBI" id="CHEBI:30616"/>
        <dbReference type="ChEBI" id="CHEBI:83421"/>
        <dbReference type="ChEBI" id="CHEBI:456216"/>
        <dbReference type="EC" id="2.7.11.1"/>
    </reaction>
</comment>
<sequence>MQSFFKNTWNSINPLISSLLNNDLIVLKNEQYKVLQPLGEGGYAFVYLIEHVENGKKFALKKIKCHSGREGIQKALKEAKFHEEFNHSYLLKSLHVEVQKEADGVQYVHIMFPFFQKGTVAQIVQNQHAKSTFVSKRYVLSWSLCLLQALKYLHNGGEESEFENTMDTTNLIDLGVESNPVKKKSYKCYIHGDVKPENLLLSNDVSNAVLTDFGSIYRVPSVISDNSQAIAFQDMASENCTMSYRAPELFHVRPGSTITEKADIWSFGCVLYAIMFGYTPFEKQVSQGGSLALAVCNAQYSFPSKHPYHPALVDLVRECLRLNPEQRPSAEYLIHHITEMMNS</sequence>
<dbReference type="Gene3D" id="3.30.200.20">
    <property type="entry name" value="Phosphorylase Kinase, domain 1"/>
    <property type="match status" value="1"/>
</dbReference>
<dbReference type="InterPro" id="IPR052239">
    <property type="entry name" value="Ser/Thr-specific_kinases"/>
</dbReference>
<name>A0AAF0AWV6_9SCHI</name>
<accession>A0AAF0AWV6</accession>
<keyword evidence="13" id="KW-1185">Reference proteome</keyword>
<evidence type="ECO:0000256" key="8">
    <source>
        <dbReference type="ARBA" id="ARBA00048679"/>
    </source>
</evidence>
<evidence type="ECO:0000256" key="2">
    <source>
        <dbReference type="ARBA" id="ARBA00022527"/>
    </source>
</evidence>
<comment type="catalytic activity">
    <reaction evidence="7">
        <text>L-threonyl-[protein] + ATP = O-phospho-L-threonyl-[protein] + ADP + H(+)</text>
        <dbReference type="Rhea" id="RHEA:46608"/>
        <dbReference type="Rhea" id="RHEA-COMP:11060"/>
        <dbReference type="Rhea" id="RHEA-COMP:11605"/>
        <dbReference type="ChEBI" id="CHEBI:15378"/>
        <dbReference type="ChEBI" id="CHEBI:30013"/>
        <dbReference type="ChEBI" id="CHEBI:30616"/>
        <dbReference type="ChEBI" id="CHEBI:61977"/>
        <dbReference type="ChEBI" id="CHEBI:456216"/>
        <dbReference type="EC" id="2.7.11.1"/>
    </reaction>
</comment>
<comment type="similarity">
    <text evidence="10">Belongs to the protein kinase superfamily.</text>
</comment>
<dbReference type="Proteomes" id="UP001212411">
    <property type="component" value="Chromosome 2"/>
</dbReference>
<dbReference type="EC" id="2.7.11.1" evidence="1"/>
<dbReference type="SMART" id="SM00220">
    <property type="entry name" value="S_TKc"/>
    <property type="match status" value="1"/>
</dbReference>
<dbReference type="Pfam" id="PF00069">
    <property type="entry name" value="Pkinase"/>
    <property type="match status" value="2"/>
</dbReference>
<dbReference type="GO" id="GO:0005794">
    <property type="term" value="C:Golgi apparatus"/>
    <property type="evidence" value="ECO:0007669"/>
    <property type="project" value="TreeGrafter"/>
</dbReference>
<dbReference type="InterPro" id="IPR011009">
    <property type="entry name" value="Kinase-like_dom_sf"/>
</dbReference>
<evidence type="ECO:0000313" key="13">
    <source>
        <dbReference type="Proteomes" id="UP001212411"/>
    </source>
</evidence>
<evidence type="ECO:0000256" key="9">
    <source>
        <dbReference type="PROSITE-ProRule" id="PRU10141"/>
    </source>
</evidence>
<dbReference type="InterPro" id="IPR017441">
    <property type="entry name" value="Protein_kinase_ATP_BS"/>
</dbReference>
<dbReference type="EMBL" id="CP115612">
    <property type="protein sequence ID" value="WBW74132.1"/>
    <property type="molecule type" value="Genomic_DNA"/>
</dbReference>
<organism evidence="12 13">
    <name type="scientific">Schizosaccharomyces osmophilus</name>
    <dbReference type="NCBI Taxonomy" id="2545709"/>
    <lineage>
        <taxon>Eukaryota</taxon>
        <taxon>Fungi</taxon>
        <taxon>Dikarya</taxon>
        <taxon>Ascomycota</taxon>
        <taxon>Taphrinomycotina</taxon>
        <taxon>Schizosaccharomycetes</taxon>
        <taxon>Schizosaccharomycetales</taxon>
        <taxon>Schizosaccharomycetaceae</taxon>
        <taxon>Schizosaccharomyces</taxon>
    </lineage>
</organism>
<keyword evidence="6 9" id="KW-0067">ATP-binding</keyword>
<dbReference type="PROSITE" id="PS50011">
    <property type="entry name" value="PROTEIN_KINASE_DOM"/>
    <property type="match status" value="1"/>
</dbReference>
<dbReference type="InterPro" id="IPR000719">
    <property type="entry name" value="Prot_kinase_dom"/>
</dbReference>
<dbReference type="InterPro" id="IPR008271">
    <property type="entry name" value="Ser/Thr_kinase_AS"/>
</dbReference>
<dbReference type="GO" id="GO:0005524">
    <property type="term" value="F:ATP binding"/>
    <property type="evidence" value="ECO:0007669"/>
    <property type="project" value="UniProtKB-UniRule"/>
</dbReference>
<dbReference type="AlphaFoldDB" id="A0AAF0AWV6"/>
<dbReference type="KEGG" id="som:SOMG_03242"/>
<keyword evidence="4 9" id="KW-0547">Nucleotide-binding</keyword>
<evidence type="ECO:0000256" key="5">
    <source>
        <dbReference type="ARBA" id="ARBA00022777"/>
    </source>
</evidence>
<evidence type="ECO:0000256" key="3">
    <source>
        <dbReference type="ARBA" id="ARBA00022679"/>
    </source>
</evidence>
<dbReference type="PANTHER" id="PTHR45998:SF2">
    <property type="entry name" value="SERINE_THREONINE-PROTEIN KINASE 16"/>
    <property type="match status" value="1"/>
</dbReference>
<keyword evidence="2 10" id="KW-0723">Serine/threonine-protein kinase</keyword>
<reference evidence="12 13" key="1">
    <citation type="journal article" date="2023" name="G3 (Bethesda)">
        <title>A high-quality reference genome for the fission yeast Schizosaccharomyces osmophilus.</title>
        <authorList>
            <person name="Jia G.S."/>
            <person name="Zhang W.C."/>
            <person name="Liang Y."/>
            <person name="Liu X.H."/>
            <person name="Rhind N."/>
            <person name="Pidoux A."/>
            <person name="Brysch-Herzberg M."/>
            <person name="Du L.L."/>
        </authorList>
    </citation>
    <scope>NUCLEOTIDE SEQUENCE [LARGE SCALE GENOMIC DNA]</scope>
    <source>
        <strain evidence="12 13">CBS 15793</strain>
    </source>
</reference>
<evidence type="ECO:0000256" key="6">
    <source>
        <dbReference type="ARBA" id="ARBA00022840"/>
    </source>
</evidence>
<dbReference type="PANTHER" id="PTHR45998">
    <property type="entry name" value="SERINE/THREONINE-PROTEIN KINASE 16"/>
    <property type="match status" value="1"/>
</dbReference>
<dbReference type="GO" id="GO:0004674">
    <property type="term" value="F:protein serine/threonine kinase activity"/>
    <property type="evidence" value="ECO:0007669"/>
    <property type="project" value="UniProtKB-KW"/>
</dbReference>
<evidence type="ECO:0000256" key="1">
    <source>
        <dbReference type="ARBA" id="ARBA00012513"/>
    </source>
</evidence>
<gene>
    <name evidence="12" type="primary">ppk13</name>
    <name evidence="12" type="ORF">SOMG_03242</name>
</gene>
<dbReference type="GO" id="GO:0006624">
    <property type="term" value="P:vacuolar protein processing"/>
    <property type="evidence" value="ECO:0007669"/>
    <property type="project" value="TreeGrafter"/>
</dbReference>
<feature type="binding site" evidence="9">
    <location>
        <position position="61"/>
    </location>
    <ligand>
        <name>ATP</name>
        <dbReference type="ChEBI" id="CHEBI:30616"/>
    </ligand>
</feature>
<evidence type="ECO:0000256" key="7">
    <source>
        <dbReference type="ARBA" id="ARBA00047899"/>
    </source>
</evidence>
<keyword evidence="5 12" id="KW-0418">Kinase</keyword>
<evidence type="ECO:0000313" key="12">
    <source>
        <dbReference type="EMBL" id="WBW74132.1"/>
    </source>
</evidence>
<evidence type="ECO:0000259" key="11">
    <source>
        <dbReference type="PROSITE" id="PS50011"/>
    </source>
</evidence>
<dbReference type="RefSeq" id="XP_056038375.1">
    <property type="nucleotide sequence ID" value="XM_056182033.1"/>
</dbReference>
<evidence type="ECO:0000256" key="4">
    <source>
        <dbReference type="ARBA" id="ARBA00022741"/>
    </source>
</evidence>
<evidence type="ECO:0000256" key="10">
    <source>
        <dbReference type="RuleBase" id="RU000304"/>
    </source>
</evidence>
<dbReference type="Gene3D" id="1.10.510.10">
    <property type="entry name" value="Transferase(Phosphotransferase) domain 1"/>
    <property type="match status" value="1"/>
</dbReference>
<protein>
    <recommendedName>
        <fullName evidence="1">non-specific serine/threonine protein kinase</fullName>
        <ecNumber evidence="1">2.7.11.1</ecNumber>
    </recommendedName>
</protein>
<dbReference type="GeneID" id="80876722"/>
<feature type="domain" description="Protein kinase" evidence="11">
    <location>
        <begin position="32"/>
        <end position="339"/>
    </location>
</feature>